<evidence type="ECO:0000256" key="1">
    <source>
        <dbReference type="SAM" id="SignalP"/>
    </source>
</evidence>
<organism evidence="2 3">
    <name type="scientific">Littorina saxatilis</name>
    <dbReference type="NCBI Taxonomy" id="31220"/>
    <lineage>
        <taxon>Eukaryota</taxon>
        <taxon>Metazoa</taxon>
        <taxon>Spiralia</taxon>
        <taxon>Lophotrochozoa</taxon>
        <taxon>Mollusca</taxon>
        <taxon>Gastropoda</taxon>
        <taxon>Caenogastropoda</taxon>
        <taxon>Littorinimorpha</taxon>
        <taxon>Littorinoidea</taxon>
        <taxon>Littorinidae</taxon>
        <taxon>Littorina</taxon>
    </lineage>
</organism>
<gene>
    <name evidence="2" type="ORF">V1264_007448</name>
</gene>
<comment type="caution">
    <text evidence="2">The sequence shown here is derived from an EMBL/GenBank/DDBJ whole genome shotgun (WGS) entry which is preliminary data.</text>
</comment>
<feature type="chain" id="PRO_5042937527" evidence="1">
    <location>
        <begin position="25"/>
        <end position="90"/>
    </location>
</feature>
<accession>A0AAN9G3R9</accession>
<keyword evidence="1" id="KW-0732">Signal</keyword>
<name>A0AAN9G3R9_9CAEN</name>
<evidence type="ECO:0000313" key="3">
    <source>
        <dbReference type="Proteomes" id="UP001374579"/>
    </source>
</evidence>
<feature type="signal peptide" evidence="1">
    <location>
        <begin position="1"/>
        <end position="24"/>
    </location>
</feature>
<dbReference type="Proteomes" id="UP001374579">
    <property type="component" value="Unassembled WGS sequence"/>
</dbReference>
<sequence>MSSYAVTILAAILCVILMTSQCHSRSVLEDELEDRAKRQLRYWHVVPMAPARPCFNRGCYDDTDCCADYACTGLRVKSSGRVESYCMTSY</sequence>
<evidence type="ECO:0000313" key="2">
    <source>
        <dbReference type="EMBL" id="KAK7093754.1"/>
    </source>
</evidence>
<dbReference type="EMBL" id="JBAMIC010000019">
    <property type="protein sequence ID" value="KAK7093754.1"/>
    <property type="molecule type" value="Genomic_DNA"/>
</dbReference>
<proteinExistence type="predicted"/>
<protein>
    <submittedName>
        <fullName evidence="2">Uncharacterized protein</fullName>
    </submittedName>
</protein>
<reference evidence="2 3" key="1">
    <citation type="submission" date="2024-02" db="EMBL/GenBank/DDBJ databases">
        <title>Chromosome-scale genome assembly of the rough periwinkle Littorina saxatilis.</title>
        <authorList>
            <person name="De Jode A."/>
            <person name="Faria R."/>
            <person name="Formenti G."/>
            <person name="Sims Y."/>
            <person name="Smith T.P."/>
            <person name="Tracey A."/>
            <person name="Wood J.M.D."/>
            <person name="Zagrodzka Z.B."/>
            <person name="Johannesson K."/>
            <person name="Butlin R.K."/>
            <person name="Leder E.H."/>
        </authorList>
    </citation>
    <scope>NUCLEOTIDE SEQUENCE [LARGE SCALE GENOMIC DNA]</scope>
    <source>
        <strain evidence="2">Snail1</strain>
        <tissue evidence="2">Muscle</tissue>
    </source>
</reference>
<keyword evidence="3" id="KW-1185">Reference proteome</keyword>
<dbReference type="AlphaFoldDB" id="A0AAN9G3R9"/>